<evidence type="ECO:0000313" key="1">
    <source>
        <dbReference type="EMBL" id="QHT04645.1"/>
    </source>
</evidence>
<sequence>MNYNIPIIQELNTERIQYERFEREAFTRKLGDIIPEIVDRIRYANKCGKRKVSICFARSQYYRGYNMDYYNDICSIFKEYDIKDKYEYVHIPIFHREIIISW</sequence>
<proteinExistence type="predicted"/>
<dbReference type="AlphaFoldDB" id="A0A6C0CMC0"/>
<organism evidence="1">
    <name type="scientific">viral metagenome</name>
    <dbReference type="NCBI Taxonomy" id="1070528"/>
    <lineage>
        <taxon>unclassified sequences</taxon>
        <taxon>metagenomes</taxon>
        <taxon>organismal metagenomes</taxon>
    </lineage>
</organism>
<accession>A0A6C0CMC0</accession>
<reference evidence="1" key="1">
    <citation type="journal article" date="2020" name="Nature">
        <title>Giant virus diversity and host interactions through global metagenomics.</title>
        <authorList>
            <person name="Schulz F."/>
            <person name="Roux S."/>
            <person name="Paez-Espino D."/>
            <person name="Jungbluth S."/>
            <person name="Walsh D.A."/>
            <person name="Denef V.J."/>
            <person name="McMahon K.D."/>
            <person name="Konstantinidis K.T."/>
            <person name="Eloe-Fadrosh E.A."/>
            <person name="Kyrpides N.C."/>
            <person name="Woyke T."/>
        </authorList>
    </citation>
    <scope>NUCLEOTIDE SEQUENCE</scope>
    <source>
        <strain evidence="1">GVMAG-M-3300021343-4</strain>
    </source>
</reference>
<protein>
    <submittedName>
        <fullName evidence="1">Uncharacterized protein</fullName>
    </submittedName>
</protein>
<name>A0A6C0CMC0_9ZZZZ</name>
<dbReference type="EMBL" id="MN739436">
    <property type="protein sequence ID" value="QHT04645.1"/>
    <property type="molecule type" value="Genomic_DNA"/>
</dbReference>